<sequence length="330" mass="37523">MATPSLPIKTPLKGILKQSQCIPQVIQDLRKELDDYTVELPMIPLLLDCEDAPGIGILAVIRRPISELSPEILRVLPSIVALRHQFSKDWSESSDMDSDWDSDIDSDGELFDTNTSQQTRRLSTPPTEQSSFVTCPETIQEAATPRKTVQWNNTVCFNDKPTTQKPVHFHKLNYLKAVSLPLNISDLPPALRNEINILLADSPTTTKLEDLFVLMNVQDEDAFWRKKRRCDQAVKLQRLARNAEGCFDDEDDESDDETEEEDITYVDPESDQESEEGFKSRMSTIYEEQEEDDFGIVFEHDEEDIPLAEPVYGESFSDAERNRCTDGACD</sequence>
<proteinExistence type="predicted"/>
<dbReference type="OrthoDB" id="10322963at2759"/>
<feature type="compositionally biased region" description="Polar residues" evidence="1">
    <location>
        <begin position="112"/>
        <end position="131"/>
    </location>
</feature>
<evidence type="ECO:0000256" key="1">
    <source>
        <dbReference type="SAM" id="MobiDB-lite"/>
    </source>
</evidence>
<dbReference type="Proteomes" id="UP000701801">
    <property type="component" value="Unassembled WGS sequence"/>
</dbReference>
<dbReference type="EMBL" id="CAJVRM010000095">
    <property type="protein sequence ID" value="CAG8974209.1"/>
    <property type="molecule type" value="Genomic_DNA"/>
</dbReference>
<feature type="region of interest" description="Disordered" evidence="1">
    <location>
        <begin position="91"/>
        <end position="131"/>
    </location>
</feature>
<feature type="region of interest" description="Disordered" evidence="1">
    <location>
        <begin position="246"/>
        <end position="280"/>
    </location>
</feature>
<gene>
    <name evidence="2" type="ORF">HYALB_00007372</name>
</gene>
<name>A0A9N9LFD9_9HELO</name>
<evidence type="ECO:0000313" key="3">
    <source>
        <dbReference type="Proteomes" id="UP000701801"/>
    </source>
</evidence>
<organism evidence="2 3">
    <name type="scientific">Hymenoscyphus albidus</name>
    <dbReference type="NCBI Taxonomy" id="595503"/>
    <lineage>
        <taxon>Eukaryota</taxon>
        <taxon>Fungi</taxon>
        <taxon>Dikarya</taxon>
        <taxon>Ascomycota</taxon>
        <taxon>Pezizomycotina</taxon>
        <taxon>Leotiomycetes</taxon>
        <taxon>Helotiales</taxon>
        <taxon>Helotiaceae</taxon>
        <taxon>Hymenoscyphus</taxon>
    </lineage>
</organism>
<dbReference type="AlphaFoldDB" id="A0A9N9LFD9"/>
<accession>A0A9N9LFD9</accession>
<evidence type="ECO:0000313" key="2">
    <source>
        <dbReference type="EMBL" id="CAG8974209.1"/>
    </source>
</evidence>
<protein>
    <submittedName>
        <fullName evidence="2">Uncharacterized protein</fullName>
    </submittedName>
</protein>
<reference evidence="2" key="1">
    <citation type="submission" date="2021-07" db="EMBL/GenBank/DDBJ databases">
        <authorList>
            <person name="Durling M."/>
        </authorList>
    </citation>
    <scope>NUCLEOTIDE SEQUENCE</scope>
</reference>
<keyword evidence="3" id="KW-1185">Reference proteome</keyword>
<comment type="caution">
    <text evidence="2">The sequence shown here is derived from an EMBL/GenBank/DDBJ whole genome shotgun (WGS) entry which is preliminary data.</text>
</comment>
<feature type="compositionally biased region" description="Acidic residues" evidence="1">
    <location>
        <begin position="92"/>
        <end position="110"/>
    </location>
</feature>
<feature type="compositionally biased region" description="Acidic residues" evidence="1">
    <location>
        <begin position="246"/>
        <end position="275"/>
    </location>
</feature>